<dbReference type="AlphaFoldDB" id="A0A1Z4LI08"/>
<sequence length="328" mass="36722">MPKISVVVPAYNSQSTILETIYSVLQQSFSDFELIVIDDGSTDKTLRLLSTVNDARLKVYSYPNGGLPAARNRGIVRATGEFISFIDADDLWTPDKLELQLQALQKNTQAGVAYSWTICMGNDGSSFHPGISETVQGNVYSKLLVGNFIGSGSNVLIRREAIESVGYFDESLKSCEDWDYWMRLAPKWDFVVVSKPQIIYRLSSGAMSSKLDVMEKYQTLVLEKAFASAPPQLHYLKNQGFAYIYLFMTRLCLSRANDIKVVKEASQKLWKAIRFSPKILLSKEAQLLLIKVCILRVISPKIASSILSRAIKVRNVADPRLQASSVRN</sequence>
<protein>
    <submittedName>
        <fullName evidence="2">Family 2 glycosyl transferase</fullName>
    </submittedName>
</protein>
<dbReference type="PANTHER" id="PTHR22916">
    <property type="entry name" value="GLYCOSYLTRANSFERASE"/>
    <property type="match status" value="1"/>
</dbReference>
<proteinExistence type="predicted"/>
<dbReference type="InterPro" id="IPR019290">
    <property type="entry name" value="GlycosylTrfase-like_prok"/>
</dbReference>
<evidence type="ECO:0000259" key="1">
    <source>
        <dbReference type="Pfam" id="PF10111"/>
    </source>
</evidence>
<dbReference type="OrthoDB" id="9812327at2"/>
<dbReference type="GO" id="GO:0016757">
    <property type="term" value="F:glycosyltransferase activity"/>
    <property type="evidence" value="ECO:0007669"/>
    <property type="project" value="UniProtKB-ARBA"/>
</dbReference>
<organism evidence="2 3">
    <name type="scientific">Calothrix parasitica NIES-267</name>
    <dbReference type="NCBI Taxonomy" id="1973488"/>
    <lineage>
        <taxon>Bacteria</taxon>
        <taxon>Bacillati</taxon>
        <taxon>Cyanobacteriota</taxon>
        <taxon>Cyanophyceae</taxon>
        <taxon>Nostocales</taxon>
        <taxon>Calotrichaceae</taxon>
        <taxon>Calothrix</taxon>
    </lineage>
</organism>
<dbReference type="SUPFAM" id="SSF53448">
    <property type="entry name" value="Nucleotide-diphospho-sugar transferases"/>
    <property type="match status" value="1"/>
</dbReference>
<keyword evidence="3" id="KW-1185">Reference proteome</keyword>
<gene>
    <name evidence="2" type="ORF">NIES267_03260</name>
</gene>
<dbReference type="Proteomes" id="UP000218418">
    <property type="component" value="Chromosome"/>
</dbReference>
<reference evidence="2 3" key="1">
    <citation type="submission" date="2017-06" db="EMBL/GenBank/DDBJ databases">
        <title>Genome sequencing of cyanobaciteial culture collection at National Institute for Environmental Studies (NIES).</title>
        <authorList>
            <person name="Hirose Y."/>
            <person name="Shimura Y."/>
            <person name="Fujisawa T."/>
            <person name="Nakamura Y."/>
            <person name="Kawachi M."/>
        </authorList>
    </citation>
    <scope>NUCLEOTIDE SEQUENCE [LARGE SCALE GENOMIC DNA]</scope>
    <source>
        <strain evidence="2 3">NIES-267</strain>
    </source>
</reference>
<dbReference type="CDD" id="cd00761">
    <property type="entry name" value="Glyco_tranf_GTA_type"/>
    <property type="match status" value="1"/>
</dbReference>
<dbReference type="InterPro" id="IPR029044">
    <property type="entry name" value="Nucleotide-diphossugar_trans"/>
</dbReference>
<accession>A0A1Z4LI08</accession>
<evidence type="ECO:0000313" key="3">
    <source>
        <dbReference type="Proteomes" id="UP000218418"/>
    </source>
</evidence>
<keyword evidence="2" id="KW-0808">Transferase</keyword>
<name>A0A1Z4LI08_9CYAN</name>
<dbReference type="Pfam" id="PF10111">
    <property type="entry name" value="Glyco_tranf_2_2"/>
    <property type="match status" value="1"/>
</dbReference>
<dbReference type="EMBL" id="AP018227">
    <property type="protein sequence ID" value="BAY80861.1"/>
    <property type="molecule type" value="Genomic_DNA"/>
</dbReference>
<dbReference type="PANTHER" id="PTHR22916:SF3">
    <property type="entry name" value="UDP-GLCNAC:BETAGAL BETA-1,3-N-ACETYLGLUCOSAMINYLTRANSFERASE-LIKE PROTEIN 1"/>
    <property type="match status" value="1"/>
</dbReference>
<dbReference type="Gene3D" id="3.90.550.10">
    <property type="entry name" value="Spore Coat Polysaccharide Biosynthesis Protein SpsA, Chain A"/>
    <property type="match status" value="1"/>
</dbReference>
<feature type="domain" description="Glycosyltransferase 2-like prokaryotic type" evidence="1">
    <location>
        <begin position="5"/>
        <end position="243"/>
    </location>
</feature>
<evidence type="ECO:0000313" key="2">
    <source>
        <dbReference type="EMBL" id="BAY80861.1"/>
    </source>
</evidence>